<dbReference type="EMBL" id="MU795643">
    <property type="protein sequence ID" value="KAJ3805233.1"/>
    <property type="molecule type" value="Genomic_DNA"/>
</dbReference>
<evidence type="ECO:0000313" key="2">
    <source>
        <dbReference type="Proteomes" id="UP001163835"/>
    </source>
</evidence>
<organism evidence="1 2">
    <name type="scientific">Lentinula aff. lateritia</name>
    <dbReference type="NCBI Taxonomy" id="2804960"/>
    <lineage>
        <taxon>Eukaryota</taxon>
        <taxon>Fungi</taxon>
        <taxon>Dikarya</taxon>
        <taxon>Basidiomycota</taxon>
        <taxon>Agaricomycotina</taxon>
        <taxon>Agaricomycetes</taxon>
        <taxon>Agaricomycetidae</taxon>
        <taxon>Agaricales</taxon>
        <taxon>Marasmiineae</taxon>
        <taxon>Omphalotaceae</taxon>
        <taxon>Lentinula</taxon>
    </lineage>
</organism>
<name>A0ACC1TKX4_9AGAR</name>
<protein>
    <submittedName>
        <fullName evidence="1">Uncharacterized protein</fullName>
    </submittedName>
</protein>
<dbReference type="Proteomes" id="UP001163835">
    <property type="component" value="Unassembled WGS sequence"/>
</dbReference>
<proteinExistence type="predicted"/>
<gene>
    <name evidence="1" type="ORF">F5876DRAFT_81998</name>
</gene>
<keyword evidence="2" id="KW-1185">Reference proteome</keyword>
<comment type="caution">
    <text evidence="1">The sequence shown here is derived from an EMBL/GenBank/DDBJ whole genome shotgun (WGS) entry which is preliminary data.</text>
</comment>
<accession>A0ACC1TKX4</accession>
<evidence type="ECO:0000313" key="1">
    <source>
        <dbReference type="EMBL" id="KAJ3805233.1"/>
    </source>
</evidence>
<sequence length="303" mass="34486">MGYFPGWWTSTAVKQKDLTVGIGEFLQALAPTGKADLYNPQRALSDLGPYEHLERILRLCFAHYACNIQKCQVTSDVKDKMFSIAGTWHKVGSVESWKSTLAFIREYGVHLDWLNDKIESKFALPAICWQYSQHIPFKIWQASDKTSNTIEALHQDQLREGSGLSLLGGLLQGERYDQMRLKQVQIQQSQGITPRYQISTPSSQAYRSVNRQISSKKRQYTQEDAKISKQNEKFRNVTEKVEAAYDNQREAQRKVRSGVWPQQRLDAAGAALLRAEQEYAKVRASSSAMREAKLGSGFIQVDM</sequence>
<reference evidence="1" key="1">
    <citation type="submission" date="2022-09" db="EMBL/GenBank/DDBJ databases">
        <title>A Global Phylogenomic Analysis of the Shiitake Genus Lentinula.</title>
        <authorList>
            <consortium name="DOE Joint Genome Institute"/>
            <person name="Sierra-Patev S."/>
            <person name="Min B."/>
            <person name="Naranjo-Ortiz M."/>
            <person name="Looney B."/>
            <person name="Konkel Z."/>
            <person name="Slot J.C."/>
            <person name="Sakamoto Y."/>
            <person name="Steenwyk J.L."/>
            <person name="Rokas A."/>
            <person name="Carro J."/>
            <person name="Camarero S."/>
            <person name="Ferreira P."/>
            <person name="Molpeceres G."/>
            <person name="Ruiz-Duenas F.J."/>
            <person name="Serrano A."/>
            <person name="Henrissat B."/>
            <person name="Drula E."/>
            <person name="Hughes K.W."/>
            <person name="Mata J.L."/>
            <person name="Ishikawa N.K."/>
            <person name="Vargas-Isla R."/>
            <person name="Ushijima S."/>
            <person name="Smith C.A."/>
            <person name="Ahrendt S."/>
            <person name="Andreopoulos W."/>
            <person name="He G."/>
            <person name="Labutti K."/>
            <person name="Lipzen A."/>
            <person name="Ng V."/>
            <person name="Riley R."/>
            <person name="Sandor L."/>
            <person name="Barry K."/>
            <person name="Martinez A.T."/>
            <person name="Xiao Y."/>
            <person name="Gibbons J.G."/>
            <person name="Terashima K."/>
            <person name="Grigoriev I.V."/>
            <person name="Hibbett D.S."/>
        </authorList>
    </citation>
    <scope>NUCLEOTIDE SEQUENCE</scope>
    <source>
        <strain evidence="1">TMI1499</strain>
    </source>
</reference>